<keyword evidence="2" id="KW-1185">Reference proteome</keyword>
<name>A0ABP0ST87_9DINO</name>
<reference evidence="1 2" key="1">
    <citation type="submission" date="2024-02" db="EMBL/GenBank/DDBJ databases">
        <authorList>
            <person name="Chen Y."/>
            <person name="Shah S."/>
            <person name="Dougan E. K."/>
            <person name="Thang M."/>
            <person name="Chan C."/>
        </authorList>
    </citation>
    <scope>NUCLEOTIDE SEQUENCE [LARGE SCALE GENOMIC DNA]</scope>
</reference>
<sequence length="142" mass="16111">LSSRTISFDHVLWMARKRLMYWRLSHLEMLRVESRWSTLMYTVTQVPASVLLEAYDLGGRRVQNVVVISSSALPHAALIGFHGGRLCQCIGRRWEEVASTLKDIYCWGIRSNSVSMNAALFALSINSKPLLSLDMEKFSDCS</sequence>
<protein>
    <submittedName>
        <fullName evidence="1">Uncharacterized protein</fullName>
    </submittedName>
</protein>
<feature type="non-terminal residue" evidence="1">
    <location>
        <position position="1"/>
    </location>
</feature>
<organism evidence="1 2">
    <name type="scientific">Durusdinium trenchii</name>
    <dbReference type="NCBI Taxonomy" id="1381693"/>
    <lineage>
        <taxon>Eukaryota</taxon>
        <taxon>Sar</taxon>
        <taxon>Alveolata</taxon>
        <taxon>Dinophyceae</taxon>
        <taxon>Suessiales</taxon>
        <taxon>Symbiodiniaceae</taxon>
        <taxon>Durusdinium</taxon>
    </lineage>
</organism>
<evidence type="ECO:0000313" key="1">
    <source>
        <dbReference type="EMBL" id="CAK9115568.1"/>
    </source>
</evidence>
<dbReference type="Proteomes" id="UP001642464">
    <property type="component" value="Unassembled WGS sequence"/>
</dbReference>
<evidence type="ECO:0000313" key="2">
    <source>
        <dbReference type="Proteomes" id="UP001642464"/>
    </source>
</evidence>
<gene>
    <name evidence="1" type="ORF">SCF082_LOCUS53483</name>
</gene>
<dbReference type="EMBL" id="CAXAMM010044661">
    <property type="protein sequence ID" value="CAK9115568.1"/>
    <property type="molecule type" value="Genomic_DNA"/>
</dbReference>
<accession>A0ABP0ST87</accession>
<proteinExistence type="predicted"/>
<comment type="caution">
    <text evidence="1">The sequence shown here is derived from an EMBL/GenBank/DDBJ whole genome shotgun (WGS) entry which is preliminary data.</text>
</comment>